<accession>A0ABQ9HQ53</accession>
<protein>
    <recommendedName>
        <fullName evidence="1">DDE-1 domain-containing protein</fullName>
    </recommendedName>
</protein>
<feature type="domain" description="DDE-1" evidence="1">
    <location>
        <begin position="86"/>
        <end position="165"/>
    </location>
</feature>
<evidence type="ECO:0000313" key="2">
    <source>
        <dbReference type="EMBL" id="KAJ8886206.1"/>
    </source>
</evidence>
<organism evidence="2 3">
    <name type="scientific">Dryococelus australis</name>
    <dbReference type="NCBI Taxonomy" id="614101"/>
    <lineage>
        <taxon>Eukaryota</taxon>
        <taxon>Metazoa</taxon>
        <taxon>Ecdysozoa</taxon>
        <taxon>Arthropoda</taxon>
        <taxon>Hexapoda</taxon>
        <taxon>Insecta</taxon>
        <taxon>Pterygota</taxon>
        <taxon>Neoptera</taxon>
        <taxon>Polyneoptera</taxon>
        <taxon>Phasmatodea</taxon>
        <taxon>Verophasmatodea</taxon>
        <taxon>Anareolatae</taxon>
        <taxon>Phasmatidae</taxon>
        <taxon>Eurycanthinae</taxon>
        <taxon>Dryococelus</taxon>
    </lineage>
</organism>
<dbReference type="Pfam" id="PF03184">
    <property type="entry name" value="DDE_1"/>
    <property type="match status" value="1"/>
</dbReference>
<reference evidence="2 3" key="1">
    <citation type="submission" date="2023-02" db="EMBL/GenBank/DDBJ databases">
        <title>LHISI_Scaffold_Assembly.</title>
        <authorList>
            <person name="Stuart O.P."/>
            <person name="Cleave R."/>
            <person name="Magrath M.J.L."/>
            <person name="Mikheyev A.S."/>
        </authorList>
    </citation>
    <scope>NUCLEOTIDE SEQUENCE [LARGE SCALE GENOMIC DNA]</scope>
    <source>
        <strain evidence="2">Daus_M_001</strain>
        <tissue evidence="2">Leg muscle</tissue>
    </source>
</reference>
<sequence>MHNLSLKKPKIESVPSRQGADPFVLNYFFDKLEEILIENALENKPHCIYNCDETSLNSNPSSTKVVAERGKNVHRVTEGSGQDKTVLACVQADGSKLPQLVLHKGKRLSDSMFGNEKEYPGTSYFVSDKRRMTEDVFYSWFTNFFIPQVIWHKAKIVKTYVNLVLQLQILLLRQIPLLTKKLQASLLNSFHRKAKWSNEKS</sequence>
<comment type="caution">
    <text evidence="2">The sequence shown here is derived from an EMBL/GenBank/DDBJ whole genome shotgun (WGS) entry which is preliminary data.</text>
</comment>
<dbReference type="InterPro" id="IPR004875">
    <property type="entry name" value="DDE_SF_endonuclease_dom"/>
</dbReference>
<gene>
    <name evidence="2" type="ORF">PR048_012415</name>
</gene>
<dbReference type="Proteomes" id="UP001159363">
    <property type="component" value="Chromosome X"/>
</dbReference>
<evidence type="ECO:0000313" key="3">
    <source>
        <dbReference type="Proteomes" id="UP001159363"/>
    </source>
</evidence>
<keyword evidence="3" id="KW-1185">Reference proteome</keyword>
<dbReference type="EMBL" id="JARBHB010000004">
    <property type="protein sequence ID" value="KAJ8886206.1"/>
    <property type="molecule type" value="Genomic_DNA"/>
</dbReference>
<name>A0ABQ9HQ53_9NEOP</name>
<evidence type="ECO:0000259" key="1">
    <source>
        <dbReference type="Pfam" id="PF03184"/>
    </source>
</evidence>
<proteinExistence type="predicted"/>